<evidence type="ECO:0000256" key="7">
    <source>
        <dbReference type="SAM" id="Phobius"/>
    </source>
</evidence>
<evidence type="ECO:0000313" key="9">
    <source>
        <dbReference type="Proteomes" id="UP000070598"/>
    </source>
</evidence>
<keyword evidence="4 7" id="KW-0812">Transmembrane</keyword>
<organism evidence="8 9">
    <name type="scientific">Carbonactinospora thermoautotrophica</name>
    <dbReference type="NCBI Taxonomy" id="1469144"/>
    <lineage>
        <taxon>Bacteria</taxon>
        <taxon>Bacillati</taxon>
        <taxon>Actinomycetota</taxon>
        <taxon>Actinomycetes</taxon>
        <taxon>Kitasatosporales</taxon>
        <taxon>Carbonactinosporaceae</taxon>
        <taxon>Carbonactinospora</taxon>
    </lineage>
</organism>
<feature type="transmembrane region" description="Helical" evidence="7">
    <location>
        <begin position="167"/>
        <end position="187"/>
    </location>
</feature>
<evidence type="ECO:0000256" key="2">
    <source>
        <dbReference type="ARBA" id="ARBA00022448"/>
    </source>
</evidence>
<dbReference type="PANTHER" id="PTHR23513:SF11">
    <property type="entry name" value="STAPHYLOFERRIN A TRANSPORTER"/>
    <property type="match status" value="1"/>
</dbReference>
<proteinExistence type="predicted"/>
<dbReference type="Pfam" id="PF05977">
    <property type="entry name" value="MFS_3"/>
    <property type="match status" value="1"/>
</dbReference>
<protein>
    <submittedName>
        <fullName evidence="8">Major facilitator transporter</fullName>
    </submittedName>
</protein>
<keyword evidence="3" id="KW-1003">Cell membrane</keyword>
<feature type="transmembrane region" description="Helical" evidence="7">
    <location>
        <begin position="302"/>
        <end position="320"/>
    </location>
</feature>
<dbReference type="EMBL" id="JYIK01000529">
    <property type="protein sequence ID" value="KWX10335.1"/>
    <property type="molecule type" value="Genomic_DNA"/>
</dbReference>
<dbReference type="CDD" id="cd06173">
    <property type="entry name" value="MFS_MefA_like"/>
    <property type="match status" value="1"/>
</dbReference>
<feature type="transmembrane region" description="Helical" evidence="7">
    <location>
        <begin position="278"/>
        <end position="296"/>
    </location>
</feature>
<evidence type="ECO:0000256" key="1">
    <source>
        <dbReference type="ARBA" id="ARBA00004651"/>
    </source>
</evidence>
<evidence type="ECO:0000256" key="4">
    <source>
        <dbReference type="ARBA" id="ARBA00022692"/>
    </source>
</evidence>
<sequence>MFSALKHRNYRLWATADLISVTGTWMQVLGLNWLILQLTSSATHVGFAILLQAVPALMFGLWGGAIADRVPARPLLLVTQTGHALLAAALAVIAYRHDDSVLPVYAVAFVSGVVGSLEGPALGRFGAEIVGREDLGNALALGSIINSSGRILGMSLAGALVPLTGTGALFLLNALSFGAVLAAILAVRTDQLHRIARPARHQRGIVAGLRYLRAMPRLLVLFALGFTLSSLGRNYQVTMAAMSEGPLGAGAPGYGLLSVVFAVGTVAGGVLAAARKRLTVRLLLVMAAVTSMLQLMSGTAPGLAMFALLMFPIAAGAVIIDTTMGTRVQLDSAEHMRGRVIAVHG</sequence>
<keyword evidence="5 7" id="KW-1133">Transmembrane helix</keyword>
<dbReference type="AlphaFoldDB" id="A0A132NJW3"/>
<dbReference type="PANTHER" id="PTHR23513">
    <property type="entry name" value="INTEGRAL MEMBRANE EFFLUX PROTEIN-RELATED"/>
    <property type="match status" value="1"/>
</dbReference>
<comment type="caution">
    <text evidence="8">The sequence shown here is derived from an EMBL/GenBank/DDBJ whole genome shotgun (WGS) entry which is preliminary data.</text>
</comment>
<feature type="transmembrane region" description="Helical" evidence="7">
    <location>
        <begin position="75"/>
        <end position="95"/>
    </location>
</feature>
<feature type="transmembrane region" description="Helical" evidence="7">
    <location>
        <begin position="251"/>
        <end position="271"/>
    </location>
</feature>
<dbReference type="Gene3D" id="1.20.1250.20">
    <property type="entry name" value="MFS general substrate transporter like domains"/>
    <property type="match status" value="1"/>
</dbReference>
<evidence type="ECO:0000256" key="5">
    <source>
        <dbReference type="ARBA" id="ARBA00022989"/>
    </source>
</evidence>
<reference evidence="9" key="1">
    <citation type="submission" date="2015-02" db="EMBL/GenBank/DDBJ databases">
        <title>Physiological reanalysis, assessment of diazotrophy, and genome sequences of multiple isolates of Streptomyces thermoautotrophicus.</title>
        <authorList>
            <person name="MacKellar D.C."/>
            <person name="Lieber L."/>
            <person name="Norman J."/>
            <person name="Bolger A."/>
            <person name="Tobin C."/>
            <person name="Murray J.W."/>
            <person name="Friesen M."/>
            <person name="Prell J."/>
        </authorList>
    </citation>
    <scope>NUCLEOTIDE SEQUENCE [LARGE SCALE GENOMIC DNA]</scope>
    <source>
        <strain evidence="9">UBT1</strain>
    </source>
</reference>
<feature type="transmembrane region" description="Helical" evidence="7">
    <location>
        <begin position="208"/>
        <end position="231"/>
    </location>
</feature>
<name>A0A132NJW3_9ACTN</name>
<feature type="transmembrane region" description="Helical" evidence="7">
    <location>
        <begin position="135"/>
        <end position="161"/>
    </location>
</feature>
<gene>
    <name evidence="8" type="ORF">TR74_04230</name>
</gene>
<dbReference type="PATRIC" id="fig|1469144.9.peg.4758"/>
<keyword evidence="6 7" id="KW-0472">Membrane</keyword>
<feature type="transmembrane region" description="Helical" evidence="7">
    <location>
        <begin position="101"/>
        <end position="123"/>
    </location>
</feature>
<dbReference type="GO" id="GO:0005886">
    <property type="term" value="C:plasma membrane"/>
    <property type="evidence" value="ECO:0007669"/>
    <property type="project" value="UniProtKB-SubCell"/>
</dbReference>
<comment type="subcellular location">
    <subcellularLocation>
        <location evidence="1">Cell membrane</location>
        <topology evidence="1">Multi-pass membrane protein</topology>
    </subcellularLocation>
</comment>
<dbReference type="InterPro" id="IPR010290">
    <property type="entry name" value="TM_effector"/>
</dbReference>
<evidence type="ECO:0000313" key="8">
    <source>
        <dbReference type="EMBL" id="KWX10335.1"/>
    </source>
</evidence>
<feature type="non-terminal residue" evidence="8">
    <location>
        <position position="345"/>
    </location>
</feature>
<keyword evidence="2" id="KW-0813">Transport</keyword>
<feature type="transmembrane region" description="Helical" evidence="7">
    <location>
        <begin position="12"/>
        <end position="36"/>
    </location>
</feature>
<evidence type="ECO:0000256" key="6">
    <source>
        <dbReference type="ARBA" id="ARBA00023136"/>
    </source>
</evidence>
<feature type="transmembrane region" description="Helical" evidence="7">
    <location>
        <begin position="42"/>
        <end position="63"/>
    </location>
</feature>
<dbReference type="SUPFAM" id="SSF103473">
    <property type="entry name" value="MFS general substrate transporter"/>
    <property type="match status" value="1"/>
</dbReference>
<dbReference type="Proteomes" id="UP000070598">
    <property type="component" value="Unassembled WGS sequence"/>
</dbReference>
<dbReference type="InterPro" id="IPR036259">
    <property type="entry name" value="MFS_trans_sf"/>
</dbReference>
<accession>A0A132NJW3</accession>
<evidence type="ECO:0000256" key="3">
    <source>
        <dbReference type="ARBA" id="ARBA00022475"/>
    </source>
</evidence>